<feature type="compositionally biased region" description="Basic and acidic residues" evidence="1">
    <location>
        <begin position="172"/>
        <end position="184"/>
    </location>
</feature>
<dbReference type="Proteomes" id="UP000250235">
    <property type="component" value="Unassembled WGS sequence"/>
</dbReference>
<feature type="region of interest" description="Disordered" evidence="1">
    <location>
        <begin position="1"/>
        <end position="22"/>
    </location>
</feature>
<proteinExistence type="predicted"/>
<name>A0A2Z7D2P8_9LAMI</name>
<feature type="region of interest" description="Disordered" evidence="1">
    <location>
        <begin position="122"/>
        <end position="184"/>
    </location>
</feature>
<feature type="compositionally biased region" description="Polar residues" evidence="1">
    <location>
        <begin position="123"/>
        <end position="145"/>
    </location>
</feature>
<reference evidence="2 3" key="1">
    <citation type="journal article" date="2015" name="Proc. Natl. Acad. Sci. U.S.A.">
        <title>The resurrection genome of Boea hygrometrica: A blueprint for survival of dehydration.</title>
        <authorList>
            <person name="Xiao L."/>
            <person name="Yang G."/>
            <person name="Zhang L."/>
            <person name="Yang X."/>
            <person name="Zhao S."/>
            <person name="Ji Z."/>
            <person name="Zhou Q."/>
            <person name="Hu M."/>
            <person name="Wang Y."/>
            <person name="Chen M."/>
            <person name="Xu Y."/>
            <person name="Jin H."/>
            <person name="Xiao X."/>
            <person name="Hu G."/>
            <person name="Bao F."/>
            <person name="Hu Y."/>
            <person name="Wan P."/>
            <person name="Li L."/>
            <person name="Deng X."/>
            <person name="Kuang T."/>
            <person name="Xiang C."/>
            <person name="Zhu J.K."/>
            <person name="Oliver M.J."/>
            <person name="He Y."/>
        </authorList>
    </citation>
    <scope>NUCLEOTIDE SEQUENCE [LARGE SCALE GENOMIC DNA]</scope>
    <source>
        <strain evidence="3">cv. XS01</strain>
    </source>
</reference>
<dbReference type="AlphaFoldDB" id="A0A2Z7D2P8"/>
<keyword evidence="3" id="KW-1185">Reference proteome</keyword>
<evidence type="ECO:0000256" key="1">
    <source>
        <dbReference type="SAM" id="MobiDB-lite"/>
    </source>
</evidence>
<organism evidence="2 3">
    <name type="scientific">Dorcoceras hygrometricum</name>
    <dbReference type="NCBI Taxonomy" id="472368"/>
    <lineage>
        <taxon>Eukaryota</taxon>
        <taxon>Viridiplantae</taxon>
        <taxon>Streptophyta</taxon>
        <taxon>Embryophyta</taxon>
        <taxon>Tracheophyta</taxon>
        <taxon>Spermatophyta</taxon>
        <taxon>Magnoliopsida</taxon>
        <taxon>eudicotyledons</taxon>
        <taxon>Gunneridae</taxon>
        <taxon>Pentapetalae</taxon>
        <taxon>asterids</taxon>
        <taxon>lamiids</taxon>
        <taxon>Lamiales</taxon>
        <taxon>Gesneriaceae</taxon>
        <taxon>Didymocarpoideae</taxon>
        <taxon>Trichosporeae</taxon>
        <taxon>Loxocarpinae</taxon>
        <taxon>Dorcoceras</taxon>
    </lineage>
</organism>
<accession>A0A2Z7D2P8</accession>
<evidence type="ECO:0000313" key="3">
    <source>
        <dbReference type="Proteomes" id="UP000250235"/>
    </source>
</evidence>
<dbReference type="EMBL" id="KQ990102">
    <property type="protein sequence ID" value="KZV53663.1"/>
    <property type="molecule type" value="Genomic_DNA"/>
</dbReference>
<protein>
    <submittedName>
        <fullName evidence="2">Uncharacterized protein</fullName>
    </submittedName>
</protein>
<gene>
    <name evidence="2" type="ORF">F511_39643</name>
</gene>
<sequence>MNCAPGLTPSDGAGVSTAGSPEVNIKTSTGGAFFVVGPEREKEHVLNKMNWLVVMITTMIRDGLTTPEGETTEIADWVDKEDRIEGDLRSTARNNSSLLPLKLPRPKPLKIREAKIQKLTLGRASTAQPSAQNSAVSCSRLSSKQPPRLVGKGRSSQDVSNATKNSKNGGRNQREISIERDGEQ</sequence>
<evidence type="ECO:0000313" key="2">
    <source>
        <dbReference type="EMBL" id="KZV53663.1"/>
    </source>
</evidence>
<feature type="compositionally biased region" description="Polar residues" evidence="1">
    <location>
        <begin position="154"/>
        <end position="171"/>
    </location>
</feature>